<keyword evidence="2" id="KW-1185">Reference proteome</keyword>
<dbReference type="AlphaFoldDB" id="A0A5N6U339"/>
<dbReference type="OrthoDB" id="4369165at2759"/>
<accession>A0A5N6U339</accession>
<dbReference type="Proteomes" id="UP000325780">
    <property type="component" value="Unassembled WGS sequence"/>
</dbReference>
<proteinExistence type="predicted"/>
<name>A0A5N6U339_ASPAV</name>
<reference evidence="1 2" key="1">
    <citation type="submission" date="2019-04" db="EMBL/GenBank/DDBJ databases">
        <title>Friends and foes A comparative genomics study of 23 Aspergillus species from section Flavi.</title>
        <authorList>
            <consortium name="DOE Joint Genome Institute"/>
            <person name="Kjaerbolling I."/>
            <person name="Vesth T."/>
            <person name="Frisvad J.C."/>
            <person name="Nybo J.L."/>
            <person name="Theobald S."/>
            <person name="Kildgaard S."/>
            <person name="Isbrandt T."/>
            <person name="Kuo A."/>
            <person name="Sato A."/>
            <person name="Lyhne E.K."/>
            <person name="Kogle M.E."/>
            <person name="Wiebenga A."/>
            <person name="Kun R.S."/>
            <person name="Lubbers R.J."/>
            <person name="Makela M.R."/>
            <person name="Barry K."/>
            <person name="Chovatia M."/>
            <person name="Clum A."/>
            <person name="Daum C."/>
            <person name="Haridas S."/>
            <person name="He G."/>
            <person name="LaButti K."/>
            <person name="Lipzen A."/>
            <person name="Mondo S."/>
            <person name="Riley R."/>
            <person name="Salamov A."/>
            <person name="Simmons B.A."/>
            <person name="Magnuson J.K."/>
            <person name="Henrissat B."/>
            <person name="Mortensen U.H."/>
            <person name="Larsen T.O."/>
            <person name="Devries R.P."/>
            <person name="Grigoriev I.V."/>
            <person name="Machida M."/>
            <person name="Baker S.E."/>
            <person name="Andersen M.R."/>
        </authorList>
    </citation>
    <scope>NUCLEOTIDE SEQUENCE [LARGE SCALE GENOMIC DNA]</scope>
    <source>
        <strain evidence="1 2">IBT 18842</strain>
    </source>
</reference>
<gene>
    <name evidence="1" type="ORF">BDV25DRAFT_137298</name>
</gene>
<protein>
    <submittedName>
        <fullName evidence="1">Uncharacterized protein</fullName>
    </submittedName>
</protein>
<sequence length="309" mass="35511">MKPTREQILFIYGLAVTSLQPHTTTSAHKNGRTKARFSEIRWVNRGCPGQMFEAHEWSCTGPWTYCYIFCFEARWFSYREAKEYRNCEHCLNILTWEDLAAAHRALIPGPSSPSGLPNRYATVPYAFPAAVQLTGLGAISDALVGRRRWDSPEVREELNQLFSPDISVGRRFIVKWRESALERAHQCLDKVFRFERDAFQEHSAWAGNDSEDGDESDPAPDEASVASDRSLLTGIILTWGIYMVENDHFHLRNTRRTRVLSSIIMTWTTLSMEDDEQNLPPKFLFCCLTDAGYLTTRSYIISHNYECAY</sequence>
<evidence type="ECO:0000313" key="1">
    <source>
        <dbReference type="EMBL" id="KAE8153057.1"/>
    </source>
</evidence>
<organism evidence="1 2">
    <name type="scientific">Aspergillus avenaceus</name>
    <dbReference type="NCBI Taxonomy" id="36643"/>
    <lineage>
        <taxon>Eukaryota</taxon>
        <taxon>Fungi</taxon>
        <taxon>Dikarya</taxon>
        <taxon>Ascomycota</taxon>
        <taxon>Pezizomycotina</taxon>
        <taxon>Eurotiomycetes</taxon>
        <taxon>Eurotiomycetidae</taxon>
        <taxon>Eurotiales</taxon>
        <taxon>Aspergillaceae</taxon>
        <taxon>Aspergillus</taxon>
        <taxon>Aspergillus subgen. Circumdati</taxon>
    </lineage>
</organism>
<evidence type="ECO:0000313" key="2">
    <source>
        <dbReference type="Proteomes" id="UP000325780"/>
    </source>
</evidence>
<dbReference type="EMBL" id="ML742044">
    <property type="protein sequence ID" value="KAE8153057.1"/>
    <property type="molecule type" value="Genomic_DNA"/>
</dbReference>